<name>A0A2A2H3H1_METBR</name>
<evidence type="ECO:0000313" key="4">
    <source>
        <dbReference type="Proteomes" id="UP000217784"/>
    </source>
</evidence>
<dbReference type="Pfam" id="PF11959">
    <property type="entry name" value="DUF3473"/>
    <property type="match status" value="1"/>
</dbReference>
<dbReference type="InterPro" id="IPR011330">
    <property type="entry name" value="Glyco_hydro/deAcase_b/a-brl"/>
</dbReference>
<dbReference type="Proteomes" id="UP000217784">
    <property type="component" value="Unassembled WGS sequence"/>
</dbReference>
<dbReference type="Gene3D" id="3.20.20.370">
    <property type="entry name" value="Glycoside hydrolase/deacetylase"/>
    <property type="match status" value="1"/>
</dbReference>
<dbReference type="Pfam" id="PF01522">
    <property type="entry name" value="Polysacc_deac_1"/>
    <property type="match status" value="1"/>
</dbReference>
<gene>
    <name evidence="3" type="ORF">ASJ80_02780</name>
</gene>
<evidence type="ECO:0000259" key="2">
    <source>
        <dbReference type="Pfam" id="PF11959"/>
    </source>
</evidence>
<protein>
    <recommendedName>
        <fullName evidence="5">Polysaccharide deacetylase</fullName>
    </recommendedName>
</protein>
<dbReference type="PANTHER" id="PTHR47561">
    <property type="entry name" value="POLYSACCHARIDE DEACETYLASE FAMILY PROTEIN (AFU_ORTHOLOGUE AFUA_6G05030)"/>
    <property type="match status" value="1"/>
</dbReference>
<evidence type="ECO:0008006" key="5">
    <source>
        <dbReference type="Google" id="ProtNLM"/>
    </source>
</evidence>
<reference evidence="3 4" key="1">
    <citation type="journal article" date="2017" name="BMC Genomics">
        <title>Genomic analysis of methanogenic archaea reveals a shift towards energy conservation.</title>
        <authorList>
            <person name="Gilmore S.P."/>
            <person name="Henske J.K."/>
            <person name="Sexton J.A."/>
            <person name="Solomon K.V."/>
            <person name="Seppala S."/>
            <person name="Yoo J.I."/>
            <person name="Huyett L.M."/>
            <person name="Pressman A."/>
            <person name="Cogan J.Z."/>
            <person name="Kivenson V."/>
            <person name="Peng X."/>
            <person name="Tan Y."/>
            <person name="Valentine D.L."/>
            <person name="O'Malley M.A."/>
        </authorList>
    </citation>
    <scope>NUCLEOTIDE SEQUENCE [LARGE SCALE GENOMIC DNA]</scope>
    <source>
        <strain evidence="3 4">M.o.H.</strain>
    </source>
</reference>
<dbReference type="RefSeq" id="WP_069583655.1">
    <property type="nucleotide sequence ID" value="NZ_LMVM01000033.1"/>
</dbReference>
<comment type="caution">
    <text evidence="3">The sequence shown here is derived from an EMBL/GenBank/DDBJ whole genome shotgun (WGS) entry which is preliminary data.</text>
</comment>
<dbReference type="OrthoDB" id="10436at2157"/>
<organism evidence="3 4">
    <name type="scientific">Methanobacterium bryantii</name>
    <dbReference type="NCBI Taxonomy" id="2161"/>
    <lineage>
        <taxon>Archaea</taxon>
        <taxon>Methanobacteriati</taxon>
        <taxon>Methanobacteriota</taxon>
        <taxon>Methanomada group</taxon>
        <taxon>Methanobacteria</taxon>
        <taxon>Methanobacteriales</taxon>
        <taxon>Methanobacteriaceae</taxon>
        <taxon>Methanobacterium</taxon>
    </lineage>
</organism>
<dbReference type="SUPFAM" id="SSF88713">
    <property type="entry name" value="Glycoside hydrolase/deacetylase"/>
    <property type="match status" value="1"/>
</dbReference>
<keyword evidence="4" id="KW-1185">Reference proteome</keyword>
<evidence type="ECO:0000259" key="1">
    <source>
        <dbReference type="Pfam" id="PF01522"/>
    </source>
</evidence>
<proteinExistence type="predicted"/>
<sequence>MLKNQIHITVDVEEWFHSNWFDVSECIKKHYDGIYPESDVLTTTEKLVEMFNNYNARATFFVLGETAEKYPEIMEILTANDHEIASHGWFHNKKYVDIIDFKNDILRFKEEIYQDVNGFRFPNFGYSTEKFKFLIKNGFKYDSSIVPCLKIPGWYGNSKAPIIPYDLNLDGGMAIKEFPMTVLPYLRLPGAGGWFLRNAGYHWTKNVVKFSLKRTGYGMIYIHPWEISDSNPCIKDIQFHVFRNTGQKTFENLERLIKTFSEYNFSTISDSLSLNSGNAK</sequence>
<feature type="domain" description="NodB homology" evidence="1">
    <location>
        <begin position="42"/>
        <end position="140"/>
    </location>
</feature>
<accession>A0A2A2H3H1</accession>
<dbReference type="PANTHER" id="PTHR47561:SF1">
    <property type="entry name" value="POLYSACCHARIDE DEACETYLASE FAMILY PROTEIN (AFU_ORTHOLOGUE AFUA_6G05030)"/>
    <property type="match status" value="1"/>
</dbReference>
<evidence type="ECO:0000313" key="3">
    <source>
        <dbReference type="EMBL" id="PAV03959.1"/>
    </source>
</evidence>
<feature type="domain" description="DUF3473" evidence="2">
    <location>
        <begin position="143"/>
        <end position="270"/>
    </location>
</feature>
<dbReference type="GO" id="GO:0016810">
    <property type="term" value="F:hydrolase activity, acting on carbon-nitrogen (but not peptide) bonds"/>
    <property type="evidence" value="ECO:0007669"/>
    <property type="project" value="InterPro"/>
</dbReference>
<dbReference type="InterPro" id="IPR022560">
    <property type="entry name" value="DUF3473"/>
</dbReference>
<dbReference type="InterPro" id="IPR002509">
    <property type="entry name" value="NODB_dom"/>
</dbReference>
<dbReference type="AlphaFoldDB" id="A0A2A2H3H1"/>
<dbReference type="EMBL" id="LMVM01000033">
    <property type="protein sequence ID" value="PAV03959.1"/>
    <property type="molecule type" value="Genomic_DNA"/>
</dbReference>
<dbReference type="GO" id="GO:0005975">
    <property type="term" value="P:carbohydrate metabolic process"/>
    <property type="evidence" value="ECO:0007669"/>
    <property type="project" value="InterPro"/>
</dbReference>